<feature type="region of interest" description="Disordered" evidence="1">
    <location>
        <begin position="63"/>
        <end position="92"/>
    </location>
</feature>
<dbReference type="EMBL" id="CADCTK010000043">
    <property type="protein sequence ID" value="CAA9212691.1"/>
    <property type="molecule type" value="Genomic_DNA"/>
</dbReference>
<accession>A0A6J4H1Y0</accession>
<feature type="non-terminal residue" evidence="2">
    <location>
        <position position="1"/>
    </location>
</feature>
<dbReference type="AlphaFoldDB" id="A0A6J4H1Y0"/>
<proteinExistence type="predicted"/>
<gene>
    <name evidence="2" type="ORF">AVDCRST_MAG26-176</name>
</gene>
<sequence length="124" mass="14254">AARNKHGQISADRPSLHHDHVRASGLPYGTKPGCGPWYHGSFAQHRRHVRRELADDRRRQHYDVDGNVQPGAPRSIRAHGAARGSAWRERGRRHALRRERGVKWCHRGTCVRNRRRGRAARSLI</sequence>
<protein>
    <submittedName>
        <fullName evidence="2">UPF0145 protein Bcep18194_B0595</fullName>
    </submittedName>
</protein>
<evidence type="ECO:0000256" key="1">
    <source>
        <dbReference type="SAM" id="MobiDB-lite"/>
    </source>
</evidence>
<feature type="non-terminal residue" evidence="2">
    <location>
        <position position="124"/>
    </location>
</feature>
<reference evidence="2" key="1">
    <citation type="submission" date="2020-02" db="EMBL/GenBank/DDBJ databases">
        <authorList>
            <person name="Meier V. D."/>
        </authorList>
    </citation>
    <scope>NUCLEOTIDE SEQUENCE</scope>
    <source>
        <strain evidence="2">AVDCRST_MAG26</strain>
    </source>
</reference>
<evidence type="ECO:0000313" key="2">
    <source>
        <dbReference type="EMBL" id="CAA9212691.1"/>
    </source>
</evidence>
<feature type="region of interest" description="Disordered" evidence="1">
    <location>
        <begin position="1"/>
        <end position="27"/>
    </location>
</feature>
<organism evidence="2">
    <name type="scientific">uncultured Chloroflexia bacterium</name>
    <dbReference type="NCBI Taxonomy" id="1672391"/>
    <lineage>
        <taxon>Bacteria</taxon>
        <taxon>Bacillati</taxon>
        <taxon>Chloroflexota</taxon>
        <taxon>Chloroflexia</taxon>
        <taxon>environmental samples</taxon>
    </lineage>
</organism>
<name>A0A6J4H1Y0_9CHLR</name>